<feature type="domain" description="STAS" evidence="3">
    <location>
        <begin position="19"/>
        <end position="129"/>
    </location>
</feature>
<evidence type="ECO:0000313" key="5">
    <source>
        <dbReference type="Proteomes" id="UP000198420"/>
    </source>
</evidence>
<reference evidence="5" key="1">
    <citation type="submission" date="2017-06" db="EMBL/GenBank/DDBJ databases">
        <authorList>
            <person name="Varghese N."/>
            <person name="Submissions S."/>
        </authorList>
    </citation>
    <scope>NUCLEOTIDE SEQUENCE [LARGE SCALE GENOMIC DNA]</scope>
    <source>
        <strain evidence="5">DSM 44485</strain>
    </source>
</reference>
<dbReference type="Proteomes" id="UP000198420">
    <property type="component" value="Unassembled WGS sequence"/>
</dbReference>
<dbReference type="PANTHER" id="PTHR33495:SF2">
    <property type="entry name" value="ANTI-SIGMA FACTOR ANTAGONIST TM_1081-RELATED"/>
    <property type="match status" value="1"/>
</dbReference>
<protein>
    <recommendedName>
        <fullName evidence="2">Anti-sigma factor antagonist</fullName>
    </recommendedName>
</protein>
<dbReference type="InterPro" id="IPR002645">
    <property type="entry name" value="STAS_dom"/>
</dbReference>
<dbReference type="AlphaFoldDB" id="A0A238XB00"/>
<organism evidence="4 5">
    <name type="scientific">Actinomadura mexicana</name>
    <dbReference type="NCBI Taxonomy" id="134959"/>
    <lineage>
        <taxon>Bacteria</taxon>
        <taxon>Bacillati</taxon>
        <taxon>Actinomycetota</taxon>
        <taxon>Actinomycetes</taxon>
        <taxon>Streptosporangiales</taxon>
        <taxon>Thermomonosporaceae</taxon>
        <taxon>Actinomadura</taxon>
    </lineage>
</organism>
<dbReference type="NCBIfam" id="TIGR00377">
    <property type="entry name" value="ant_ant_sig"/>
    <property type="match status" value="1"/>
</dbReference>
<dbReference type="SUPFAM" id="SSF52091">
    <property type="entry name" value="SpoIIaa-like"/>
    <property type="match status" value="1"/>
</dbReference>
<dbReference type="InterPro" id="IPR036513">
    <property type="entry name" value="STAS_dom_sf"/>
</dbReference>
<proteinExistence type="inferred from homology"/>
<evidence type="ECO:0000256" key="2">
    <source>
        <dbReference type="RuleBase" id="RU003749"/>
    </source>
</evidence>
<dbReference type="Pfam" id="PF01740">
    <property type="entry name" value="STAS"/>
    <property type="match status" value="1"/>
</dbReference>
<comment type="similarity">
    <text evidence="1 2">Belongs to the anti-sigma-factor antagonist family.</text>
</comment>
<sequence>MIDDTGGRPPSTPEERLSVHCQAQPGDGVLVAGVAGEIDSATAGLLREWVISAAVPVSAPRLVLDLDGVTFCDAAGLGALVAIRNAVRARGGDLVLARPPDMCHQILRRTGLDRHIHIAATLDRAIALLTS</sequence>
<accession>A0A238XB00</accession>
<dbReference type="CDD" id="cd07043">
    <property type="entry name" value="STAS_anti-anti-sigma_factors"/>
    <property type="match status" value="1"/>
</dbReference>
<evidence type="ECO:0000256" key="1">
    <source>
        <dbReference type="ARBA" id="ARBA00009013"/>
    </source>
</evidence>
<evidence type="ECO:0000259" key="3">
    <source>
        <dbReference type="PROSITE" id="PS50801"/>
    </source>
</evidence>
<dbReference type="PROSITE" id="PS50801">
    <property type="entry name" value="STAS"/>
    <property type="match status" value="1"/>
</dbReference>
<evidence type="ECO:0000313" key="4">
    <source>
        <dbReference type="EMBL" id="SNR55514.1"/>
    </source>
</evidence>
<dbReference type="EMBL" id="FZNP01000004">
    <property type="protein sequence ID" value="SNR55514.1"/>
    <property type="molecule type" value="Genomic_DNA"/>
</dbReference>
<keyword evidence="5" id="KW-1185">Reference proteome</keyword>
<dbReference type="GO" id="GO:0043856">
    <property type="term" value="F:anti-sigma factor antagonist activity"/>
    <property type="evidence" value="ECO:0007669"/>
    <property type="project" value="InterPro"/>
</dbReference>
<name>A0A238XB00_9ACTN</name>
<dbReference type="PANTHER" id="PTHR33495">
    <property type="entry name" value="ANTI-SIGMA FACTOR ANTAGONIST TM_1081-RELATED-RELATED"/>
    <property type="match status" value="1"/>
</dbReference>
<gene>
    <name evidence="4" type="ORF">SAMN06265355_104105</name>
</gene>
<dbReference type="InterPro" id="IPR003658">
    <property type="entry name" value="Anti-sigma_ant"/>
</dbReference>
<dbReference type="RefSeq" id="WP_179278805.1">
    <property type="nucleotide sequence ID" value="NZ_FZNP01000004.1"/>
</dbReference>
<dbReference type="Gene3D" id="3.30.750.24">
    <property type="entry name" value="STAS domain"/>
    <property type="match status" value="1"/>
</dbReference>